<dbReference type="RefSeq" id="XP_001317083.1">
    <property type="nucleotide sequence ID" value="XM_001317048.1"/>
</dbReference>
<dbReference type="Proteomes" id="UP000001542">
    <property type="component" value="Unassembled WGS sequence"/>
</dbReference>
<dbReference type="OrthoDB" id="27298at2759"/>
<evidence type="ECO:0000256" key="5">
    <source>
        <dbReference type="ARBA" id="ARBA00023242"/>
    </source>
</evidence>
<dbReference type="InterPro" id="IPR020568">
    <property type="entry name" value="Ribosomal_Su5_D2-typ_SF"/>
</dbReference>
<dbReference type="GO" id="GO:0003723">
    <property type="term" value="F:RNA binding"/>
    <property type="evidence" value="ECO:0000318"/>
    <property type="project" value="GO_Central"/>
</dbReference>
<organism evidence="7 8">
    <name type="scientific">Trichomonas vaginalis (strain ATCC PRA-98 / G3)</name>
    <dbReference type="NCBI Taxonomy" id="412133"/>
    <lineage>
        <taxon>Eukaryota</taxon>
        <taxon>Metamonada</taxon>
        <taxon>Parabasalia</taxon>
        <taxon>Trichomonadida</taxon>
        <taxon>Trichomonadidae</taxon>
        <taxon>Trichomonas</taxon>
    </lineage>
</organism>
<name>A2ER41_TRIV3</name>
<proteinExistence type="inferred from homology"/>
<keyword evidence="3" id="KW-0698">rRNA processing</keyword>
<dbReference type="InterPro" id="IPR050080">
    <property type="entry name" value="RNase_PH"/>
</dbReference>
<dbReference type="GO" id="GO:0071051">
    <property type="term" value="P:poly(A)-dependent snoRNA 3'-end processing"/>
    <property type="evidence" value="ECO:0000318"/>
    <property type="project" value="GO_Central"/>
</dbReference>
<keyword evidence="4" id="KW-0271">Exosome</keyword>
<comment type="subcellular location">
    <subcellularLocation>
        <location evidence="1">Nucleus</location>
    </subcellularLocation>
</comment>
<evidence type="ECO:0000259" key="6">
    <source>
        <dbReference type="Pfam" id="PF01138"/>
    </source>
</evidence>
<gene>
    <name evidence="7" type="ORF">TVAG_287740</name>
</gene>
<dbReference type="VEuPathDB" id="TrichDB:TVAGG3_0784520"/>
<dbReference type="PANTHER" id="PTHR11953:SF1">
    <property type="entry name" value="EXOSOME COMPLEX COMPONENT RRP46"/>
    <property type="match status" value="1"/>
</dbReference>
<evidence type="ECO:0000313" key="8">
    <source>
        <dbReference type="Proteomes" id="UP000001542"/>
    </source>
</evidence>
<evidence type="ECO:0000256" key="2">
    <source>
        <dbReference type="ARBA" id="ARBA00006678"/>
    </source>
</evidence>
<dbReference type="SMR" id="A2ER41"/>
<dbReference type="KEGG" id="tva:4762727"/>
<dbReference type="InterPro" id="IPR027408">
    <property type="entry name" value="PNPase/RNase_PH_dom_sf"/>
</dbReference>
<comment type="similarity">
    <text evidence="2">Belongs to the RNase PH family.</text>
</comment>
<dbReference type="GO" id="GO:0005730">
    <property type="term" value="C:nucleolus"/>
    <property type="evidence" value="ECO:0000318"/>
    <property type="project" value="GO_Central"/>
</dbReference>
<feature type="domain" description="Exoribonuclease phosphorolytic" evidence="6">
    <location>
        <begin position="12"/>
        <end position="124"/>
    </location>
</feature>
<protein>
    <submittedName>
        <fullName evidence="7">3' exoribonuclease family, domain 1 containing protein</fullName>
    </submittedName>
</protein>
<dbReference type="AlphaFoldDB" id="A2ER41"/>
<dbReference type="STRING" id="5722.A2ER41"/>
<dbReference type="GO" id="GO:0016075">
    <property type="term" value="P:rRNA catabolic process"/>
    <property type="evidence" value="ECO:0000318"/>
    <property type="project" value="GO_Central"/>
</dbReference>
<dbReference type="eggNOG" id="KOG1069">
    <property type="taxonomic scope" value="Eukaryota"/>
</dbReference>
<dbReference type="GO" id="GO:0000177">
    <property type="term" value="C:cytoplasmic exosome (RNase complex)"/>
    <property type="evidence" value="ECO:0000318"/>
    <property type="project" value="GO_Central"/>
</dbReference>
<dbReference type="VEuPathDB" id="TrichDB:TVAG_287740"/>
<dbReference type="SUPFAM" id="SSF54211">
    <property type="entry name" value="Ribosomal protein S5 domain 2-like"/>
    <property type="match status" value="1"/>
</dbReference>
<keyword evidence="8" id="KW-1185">Reference proteome</keyword>
<dbReference type="GO" id="GO:0000176">
    <property type="term" value="C:nuclear exosome (RNase complex)"/>
    <property type="evidence" value="ECO:0000318"/>
    <property type="project" value="GO_Central"/>
</dbReference>
<accession>A2ER41</accession>
<dbReference type="GO" id="GO:0034475">
    <property type="term" value="P:U4 snRNA 3'-end processing"/>
    <property type="evidence" value="ECO:0000318"/>
    <property type="project" value="GO_Central"/>
</dbReference>
<dbReference type="InterPro" id="IPR036345">
    <property type="entry name" value="ExoRNase_PH_dom2_sf"/>
</dbReference>
<dbReference type="EMBL" id="DS113463">
    <property type="protein sequence ID" value="EAY04860.1"/>
    <property type="molecule type" value="Genomic_DNA"/>
</dbReference>
<dbReference type="Pfam" id="PF01138">
    <property type="entry name" value="RNase_PH"/>
    <property type="match status" value="1"/>
</dbReference>
<dbReference type="InterPro" id="IPR001247">
    <property type="entry name" value="ExoRNase_PH_dom1"/>
</dbReference>
<evidence type="ECO:0000256" key="1">
    <source>
        <dbReference type="ARBA" id="ARBA00004123"/>
    </source>
</evidence>
<dbReference type="InParanoid" id="A2ER41"/>
<keyword evidence="5" id="KW-0539">Nucleus</keyword>
<dbReference type="GO" id="GO:0071028">
    <property type="term" value="P:nuclear mRNA surveillance"/>
    <property type="evidence" value="ECO:0000318"/>
    <property type="project" value="GO_Central"/>
</dbReference>
<evidence type="ECO:0000313" key="7">
    <source>
        <dbReference type="EMBL" id="EAY04860.1"/>
    </source>
</evidence>
<sequence>MDRLDTSRVYEEEREIACEKGLCISSQGSSRVRVGKTEVIVNIVGPKQMVFREIETGKVNIKAKSYPENPTINKIVADAIENSLKCDAYPDSNLEVSVTIVCDDGGLKACAVNATILALVDAGFEMNHLLAASSLAVKGDILVNDPNASEEELYDGAATFVYEIDSQKIISTFFEGYIQPRMLPILMKRATANSQEWEERIKN</sequence>
<reference evidence="7" key="1">
    <citation type="submission" date="2006-10" db="EMBL/GenBank/DDBJ databases">
        <authorList>
            <person name="Amadeo P."/>
            <person name="Zhao Q."/>
            <person name="Wortman J."/>
            <person name="Fraser-Liggett C."/>
            <person name="Carlton J."/>
        </authorList>
    </citation>
    <scope>NUCLEOTIDE SEQUENCE</scope>
    <source>
        <strain evidence="7">G3</strain>
    </source>
</reference>
<reference evidence="7" key="2">
    <citation type="journal article" date="2007" name="Science">
        <title>Draft genome sequence of the sexually transmitted pathogen Trichomonas vaginalis.</title>
        <authorList>
            <person name="Carlton J.M."/>
            <person name="Hirt R.P."/>
            <person name="Silva J.C."/>
            <person name="Delcher A.L."/>
            <person name="Schatz M."/>
            <person name="Zhao Q."/>
            <person name="Wortman J.R."/>
            <person name="Bidwell S.L."/>
            <person name="Alsmark U.C.M."/>
            <person name="Besteiro S."/>
            <person name="Sicheritz-Ponten T."/>
            <person name="Noel C.J."/>
            <person name="Dacks J.B."/>
            <person name="Foster P.G."/>
            <person name="Simillion C."/>
            <person name="Van de Peer Y."/>
            <person name="Miranda-Saavedra D."/>
            <person name="Barton G.J."/>
            <person name="Westrop G.D."/>
            <person name="Mueller S."/>
            <person name="Dessi D."/>
            <person name="Fiori P.L."/>
            <person name="Ren Q."/>
            <person name="Paulsen I."/>
            <person name="Zhang H."/>
            <person name="Bastida-Corcuera F.D."/>
            <person name="Simoes-Barbosa A."/>
            <person name="Brown M.T."/>
            <person name="Hayes R.D."/>
            <person name="Mukherjee M."/>
            <person name="Okumura C.Y."/>
            <person name="Schneider R."/>
            <person name="Smith A.J."/>
            <person name="Vanacova S."/>
            <person name="Villalvazo M."/>
            <person name="Haas B.J."/>
            <person name="Pertea M."/>
            <person name="Feldblyum T.V."/>
            <person name="Utterback T.R."/>
            <person name="Shu C.L."/>
            <person name="Osoegawa K."/>
            <person name="de Jong P.J."/>
            <person name="Hrdy I."/>
            <person name="Horvathova L."/>
            <person name="Zubacova Z."/>
            <person name="Dolezal P."/>
            <person name="Malik S.B."/>
            <person name="Logsdon J.M. Jr."/>
            <person name="Henze K."/>
            <person name="Gupta A."/>
            <person name="Wang C.C."/>
            <person name="Dunne R.L."/>
            <person name="Upcroft J.A."/>
            <person name="Upcroft P."/>
            <person name="White O."/>
            <person name="Salzberg S.L."/>
            <person name="Tang P."/>
            <person name="Chiu C.-H."/>
            <person name="Lee Y.-S."/>
            <person name="Embley T.M."/>
            <person name="Coombs G.H."/>
            <person name="Mottram J.C."/>
            <person name="Tachezy J."/>
            <person name="Fraser-Liggett C.M."/>
            <person name="Johnson P.J."/>
        </authorList>
    </citation>
    <scope>NUCLEOTIDE SEQUENCE [LARGE SCALE GENOMIC DNA]</scope>
    <source>
        <strain evidence="7">G3</strain>
    </source>
</reference>
<evidence type="ECO:0000256" key="3">
    <source>
        <dbReference type="ARBA" id="ARBA00022552"/>
    </source>
</evidence>
<dbReference type="SUPFAM" id="SSF55666">
    <property type="entry name" value="Ribonuclease PH domain 2-like"/>
    <property type="match status" value="1"/>
</dbReference>
<dbReference type="PANTHER" id="PTHR11953">
    <property type="entry name" value="EXOSOME COMPLEX COMPONENT"/>
    <property type="match status" value="1"/>
</dbReference>
<dbReference type="GO" id="GO:0006364">
    <property type="term" value="P:rRNA processing"/>
    <property type="evidence" value="ECO:0007669"/>
    <property type="project" value="UniProtKB-KW"/>
</dbReference>
<evidence type="ECO:0000256" key="4">
    <source>
        <dbReference type="ARBA" id="ARBA00022835"/>
    </source>
</evidence>
<dbReference type="Gene3D" id="3.30.230.70">
    <property type="entry name" value="GHMP Kinase, N-terminal domain"/>
    <property type="match status" value="1"/>
</dbReference>